<protein>
    <submittedName>
        <fullName evidence="1">Uncharacterized protein</fullName>
    </submittedName>
</protein>
<keyword evidence="2" id="KW-1185">Reference proteome</keyword>
<dbReference type="InParanoid" id="A2F418"/>
<dbReference type="Proteomes" id="UP000001542">
    <property type="component" value="Unassembled WGS sequence"/>
</dbReference>
<dbReference type="VEuPathDB" id="TrichDB:TVAG_407210"/>
<organism evidence="1 2">
    <name type="scientific">Trichomonas vaginalis (strain ATCC PRA-98 / G3)</name>
    <dbReference type="NCBI Taxonomy" id="412133"/>
    <lineage>
        <taxon>Eukaryota</taxon>
        <taxon>Metamonada</taxon>
        <taxon>Parabasalia</taxon>
        <taxon>Trichomonadida</taxon>
        <taxon>Trichomonadidae</taxon>
        <taxon>Trichomonas</taxon>
    </lineage>
</organism>
<name>A2F418_TRIV3</name>
<gene>
    <name evidence="1" type="ORF">TVAG_407210</name>
</gene>
<proteinExistence type="predicted"/>
<dbReference type="KEGG" id="tva:4758191"/>
<evidence type="ECO:0000313" key="1">
    <source>
        <dbReference type="EMBL" id="EAY00372.1"/>
    </source>
</evidence>
<evidence type="ECO:0000313" key="2">
    <source>
        <dbReference type="Proteomes" id="UP000001542"/>
    </source>
</evidence>
<dbReference type="EMBL" id="DS113604">
    <property type="protein sequence ID" value="EAY00372.1"/>
    <property type="molecule type" value="Genomic_DNA"/>
</dbReference>
<accession>A2F418</accession>
<dbReference type="VEuPathDB" id="TrichDB:TVAGG3_0227330"/>
<sequence length="260" mass="29638">MHKTSQGGSLYINLKKGECIQNRICSFGSRTLRQGVYCYVTVSSASPFKNYIFDSTITSSGYENEEGDSNIYLFNGEINLKSINISYSKLIFTNFYSLTPNSNSNITFSTFSNNWSPSNNYEAIHSGSFSASPEFTMLFCNFFENHCTSLILSYFKLYVINCSIYSNSIEMGIFEAGNDQIEVKGCYVQIYEPNNQIIGDVIITETVNEAYPQNLHFTSSCSTELKLPEEETKEKEEIKVDFKRKNKFNIFLFFVSLNSE</sequence>
<dbReference type="RefSeq" id="XP_001313301.1">
    <property type="nucleotide sequence ID" value="XM_001313300.1"/>
</dbReference>
<reference evidence="1" key="1">
    <citation type="submission" date="2006-10" db="EMBL/GenBank/DDBJ databases">
        <authorList>
            <person name="Amadeo P."/>
            <person name="Zhao Q."/>
            <person name="Wortman J."/>
            <person name="Fraser-Liggett C."/>
            <person name="Carlton J."/>
        </authorList>
    </citation>
    <scope>NUCLEOTIDE SEQUENCE</scope>
    <source>
        <strain evidence="1">G3</strain>
    </source>
</reference>
<reference evidence="1" key="2">
    <citation type="journal article" date="2007" name="Science">
        <title>Draft genome sequence of the sexually transmitted pathogen Trichomonas vaginalis.</title>
        <authorList>
            <person name="Carlton J.M."/>
            <person name="Hirt R.P."/>
            <person name="Silva J.C."/>
            <person name="Delcher A.L."/>
            <person name="Schatz M."/>
            <person name="Zhao Q."/>
            <person name="Wortman J.R."/>
            <person name="Bidwell S.L."/>
            <person name="Alsmark U.C.M."/>
            <person name="Besteiro S."/>
            <person name="Sicheritz-Ponten T."/>
            <person name="Noel C.J."/>
            <person name="Dacks J.B."/>
            <person name="Foster P.G."/>
            <person name="Simillion C."/>
            <person name="Van de Peer Y."/>
            <person name="Miranda-Saavedra D."/>
            <person name="Barton G.J."/>
            <person name="Westrop G.D."/>
            <person name="Mueller S."/>
            <person name="Dessi D."/>
            <person name="Fiori P.L."/>
            <person name="Ren Q."/>
            <person name="Paulsen I."/>
            <person name="Zhang H."/>
            <person name="Bastida-Corcuera F.D."/>
            <person name="Simoes-Barbosa A."/>
            <person name="Brown M.T."/>
            <person name="Hayes R.D."/>
            <person name="Mukherjee M."/>
            <person name="Okumura C.Y."/>
            <person name="Schneider R."/>
            <person name="Smith A.J."/>
            <person name="Vanacova S."/>
            <person name="Villalvazo M."/>
            <person name="Haas B.J."/>
            <person name="Pertea M."/>
            <person name="Feldblyum T.V."/>
            <person name="Utterback T.R."/>
            <person name="Shu C.L."/>
            <person name="Osoegawa K."/>
            <person name="de Jong P.J."/>
            <person name="Hrdy I."/>
            <person name="Horvathova L."/>
            <person name="Zubacova Z."/>
            <person name="Dolezal P."/>
            <person name="Malik S.B."/>
            <person name="Logsdon J.M. Jr."/>
            <person name="Henze K."/>
            <person name="Gupta A."/>
            <person name="Wang C.C."/>
            <person name="Dunne R.L."/>
            <person name="Upcroft J.A."/>
            <person name="Upcroft P."/>
            <person name="White O."/>
            <person name="Salzberg S.L."/>
            <person name="Tang P."/>
            <person name="Chiu C.-H."/>
            <person name="Lee Y.-S."/>
            <person name="Embley T.M."/>
            <person name="Coombs G.H."/>
            <person name="Mottram J.C."/>
            <person name="Tachezy J."/>
            <person name="Fraser-Liggett C.M."/>
            <person name="Johnson P.J."/>
        </authorList>
    </citation>
    <scope>NUCLEOTIDE SEQUENCE [LARGE SCALE GENOMIC DNA]</scope>
    <source>
        <strain evidence="1">G3</strain>
    </source>
</reference>
<dbReference type="AlphaFoldDB" id="A2F418"/>